<gene>
    <name evidence="2" type="ORF">FLL46_19835</name>
</gene>
<reference evidence="2 3" key="1">
    <citation type="submission" date="2019-07" db="EMBL/GenBank/DDBJ databases">
        <title>Draft genome for Aliikangiella sp. M105.</title>
        <authorList>
            <person name="Wang G."/>
        </authorList>
    </citation>
    <scope>NUCLEOTIDE SEQUENCE [LARGE SCALE GENOMIC DNA]</scope>
    <source>
        <strain evidence="2 3">M105</strain>
    </source>
</reference>
<proteinExistence type="predicted"/>
<keyword evidence="1" id="KW-0812">Transmembrane</keyword>
<dbReference type="OrthoDB" id="9776313at2"/>
<dbReference type="Proteomes" id="UP000315439">
    <property type="component" value="Unassembled WGS sequence"/>
</dbReference>
<dbReference type="Pfam" id="PF13781">
    <property type="entry name" value="DoxX_3"/>
    <property type="match status" value="1"/>
</dbReference>
<evidence type="ECO:0000313" key="2">
    <source>
        <dbReference type="EMBL" id="TQV85418.1"/>
    </source>
</evidence>
<protein>
    <submittedName>
        <fullName evidence="2">NAD-dependent dehydratase</fullName>
    </submittedName>
</protein>
<dbReference type="RefSeq" id="WP_142933095.1">
    <property type="nucleotide sequence ID" value="NZ_ML660168.1"/>
</dbReference>
<evidence type="ECO:0000256" key="1">
    <source>
        <dbReference type="SAM" id="Phobius"/>
    </source>
</evidence>
<feature type="transmembrane region" description="Helical" evidence="1">
    <location>
        <begin position="52"/>
        <end position="71"/>
    </location>
</feature>
<accession>A0A545U7H5</accession>
<comment type="caution">
    <text evidence="2">The sequence shown here is derived from an EMBL/GenBank/DDBJ whole genome shotgun (WGS) entry which is preliminary data.</text>
</comment>
<dbReference type="EMBL" id="VIKS01000012">
    <property type="protein sequence ID" value="TQV85418.1"/>
    <property type="molecule type" value="Genomic_DNA"/>
</dbReference>
<feature type="transmembrane region" description="Helical" evidence="1">
    <location>
        <begin position="83"/>
        <end position="102"/>
    </location>
</feature>
<evidence type="ECO:0000313" key="3">
    <source>
        <dbReference type="Proteomes" id="UP000315439"/>
    </source>
</evidence>
<keyword evidence="1" id="KW-1133">Transmembrane helix</keyword>
<dbReference type="InterPro" id="IPR025695">
    <property type="entry name" value="DoxX-like"/>
</dbReference>
<organism evidence="2 3">
    <name type="scientific">Aliikangiella coralliicola</name>
    <dbReference type="NCBI Taxonomy" id="2592383"/>
    <lineage>
        <taxon>Bacteria</taxon>
        <taxon>Pseudomonadati</taxon>
        <taxon>Pseudomonadota</taxon>
        <taxon>Gammaproteobacteria</taxon>
        <taxon>Oceanospirillales</taxon>
        <taxon>Pleioneaceae</taxon>
        <taxon>Aliikangiella</taxon>
    </lineage>
</organism>
<name>A0A545U7H5_9GAMM</name>
<keyword evidence="3" id="KW-1185">Reference proteome</keyword>
<sequence>MSYSHLTLIRLSLASLWIFTALTSLVWGYQTGVDILISAKFHNIRIDESTARLLVYAGSGVDFIIGVWLLSNRSIKLCCNIQIFVIIIFTLLITIIDASYWFHPFGPITKNIPILVLILIYRAQLKTNSS</sequence>
<keyword evidence="1" id="KW-0472">Membrane</keyword>
<dbReference type="AlphaFoldDB" id="A0A545U7H5"/>